<dbReference type="Proteomes" id="UP000078486">
    <property type="component" value="Unassembled WGS sequence"/>
</dbReference>
<dbReference type="InterPro" id="IPR008979">
    <property type="entry name" value="Galactose-bd-like_sf"/>
</dbReference>
<organism evidence="1 2">
    <name type="scientific">Termitidicoccus mucosus</name>
    <dbReference type="NCBI Taxonomy" id="1184151"/>
    <lineage>
        <taxon>Bacteria</taxon>
        <taxon>Pseudomonadati</taxon>
        <taxon>Verrucomicrobiota</taxon>
        <taxon>Opitutia</taxon>
        <taxon>Opitutales</taxon>
        <taxon>Opitutaceae</taxon>
        <taxon>Termitidicoccus</taxon>
    </lineage>
</organism>
<accession>A0A178IJD5</accession>
<protein>
    <recommendedName>
        <fullName evidence="3">F5/8 type C domain-containing protein</fullName>
    </recommendedName>
</protein>
<reference evidence="1 2" key="1">
    <citation type="submission" date="2016-01" db="EMBL/GenBank/DDBJ databases">
        <title>High potential of lignocellulose degradation of a new Verrucomicrobia species.</title>
        <authorList>
            <person name="Wang Y."/>
            <person name="Shi Y."/>
            <person name="Qiu Z."/>
            <person name="Liu S."/>
            <person name="Yang H."/>
        </authorList>
    </citation>
    <scope>NUCLEOTIDE SEQUENCE [LARGE SCALE GENOMIC DNA]</scope>
    <source>
        <strain evidence="1 2">TSB47</strain>
    </source>
</reference>
<dbReference type="Gene3D" id="2.60.120.260">
    <property type="entry name" value="Galactose-binding domain-like"/>
    <property type="match status" value="1"/>
</dbReference>
<name>A0A178IJD5_9BACT</name>
<keyword evidence="2" id="KW-1185">Reference proteome</keyword>
<sequence>MDLPAYPSLSTAANEAIAQGVDLPAPFQSFRFRIEPGQSAHFDGLGNRAYVATATGEIEISTNGGVNYELWDTAMELDFGRDHFFRRVYLRNPGGDVVTGILYTGFAGIGDHRMHQVGETRLTLENQAGTGFENTTLLNDASWKTIAPSVTGKREVWIAAERADGAAGPVPVAYWRANSTENARVPSHEIGLALDGITRLPFSDKVEVCTNADPGTVRIRYWLVSFMDAGSDSQFGSPPPEETLLIPQMADASDTQGLVLSANSNEGDIWKLFDRDAATEYVCGNIGQKWFSLVIDLGELRNISRLALKWNSNDVKDADYAPHYIRFHHSANNSAWGTPIADNTAGLCTKPVALGQIIYSRPFADGEVMARWVKLEVLRPWNRGAGASYFRLAGMELYTKDPL</sequence>
<dbReference type="SUPFAM" id="SSF49785">
    <property type="entry name" value="Galactose-binding domain-like"/>
    <property type="match status" value="1"/>
</dbReference>
<evidence type="ECO:0000313" key="1">
    <source>
        <dbReference type="EMBL" id="OAM89868.1"/>
    </source>
</evidence>
<gene>
    <name evidence="1" type="ORF">AW736_11145</name>
</gene>
<dbReference type="AlphaFoldDB" id="A0A178IJD5"/>
<evidence type="ECO:0000313" key="2">
    <source>
        <dbReference type="Proteomes" id="UP000078486"/>
    </source>
</evidence>
<proteinExistence type="predicted"/>
<dbReference type="STRING" id="1184151.AW736_11145"/>
<comment type="caution">
    <text evidence="1">The sequence shown here is derived from an EMBL/GenBank/DDBJ whole genome shotgun (WGS) entry which is preliminary data.</text>
</comment>
<dbReference type="EMBL" id="LRRQ01000076">
    <property type="protein sequence ID" value="OAM89868.1"/>
    <property type="molecule type" value="Genomic_DNA"/>
</dbReference>
<evidence type="ECO:0008006" key="3">
    <source>
        <dbReference type="Google" id="ProtNLM"/>
    </source>
</evidence>
<dbReference type="RefSeq" id="WP_068770327.1">
    <property type="nucleotide sequence ID" value="NZ_CP109796.1"/>
</dbReference>